<feature type="region of interest" description="Disordered" evidence="5">
    <location>
        <begin position="1"/>
        <end position="38"/>
    </location>
</feature>
<evidence type="ECO:0000259" key="7">
    <source>
        <dbReference type="Pfam" id="PF00324"/>
    </source>
</evidence>
<comment type="caution">
    <text evidence="8">The sequence shown here is derived from an EMBL/GenBank/DDBJ whole genome shotgun (WGS) entry which is preliminary data.</text>
</comment>
<dbReference type="PANTHER" id="PTHR42770">
    <property type="entry name" value="AMINO ACID TRANSPORTER-RELATED"/>
    <property type="match status" value="1"/>
</dbReference>
<comment type="subcellular location">
    <subcellularLocation>
        <location evidence="1">Membrane</location>
        <topology evidence="1">Multi-pass membrane protein</topology>
    </subcellularLocation>
</comment>
<name>A0A4R5BBL5_9PSEU</name>
<dbReference type="GO" id="GO:0016020">
    <property type="term" value="C:membrane"/>
    <property type="evidence" value="ECO:0007669"/>
    <property type="project" value="UniProtKB-SubCell"/>
</dbReference>
<feature type="transmembrane region" description="Helical" evidence="6">
    <location>
        <begin position="50"/>
        <end position="75"/>
    </location>
</feature>
<accession>A0A4R5BBL5</accession>
<dbReference type="Proteomes" id="UP000294723">
    <property type="component" value="Unassembled WGS sequence"/>
</dbReference>
<evidence type="ECO:0000256" key="4">
    <source>
        <dbReference type="ARBA" id="ARBA00023136"/>
    </source>
</evidence>
<feature type="transmembrane region" description="Helical" evidence="6">
    <location>
        <begin position="192"/>
        <end position="213"/>
    </location>
</feature>
<dbReference type="Pfam" id="PF00324">
    <property type="entry name" value="AA_permease"/>
    <property type="match status" value="1"/>
</dbReference>
<feature type="transmembrane region" description="Helical" evidence="6">
    <location>
        <begin position="161"/>
        <end position="180"/>
    </location>
</feature>
<feature type="transmembrane region" description="Helical" evidence="6">
    <location>
        <begin position="393"/>
        <end position="420"/>
    </location>
</feature>
<proteinExistence type="predicted"/>
<evidence type="ECO:0000313" key="8">
    <source>
        <dbReference type="EMBL" id="TDD83451.1"/>
    </source>
</evidence>
<dbReference type="AlphaFoldDB" id="A0A4R5BBL5"/>
<reference evidence="8 9" key="1">
    <citation type="submission" date="2019-03" db="EMBL/GenBank/DDBJ databases">
        <title>Draft genome sequences of novel Actinobacteria.</title>
        <authorList>
            <person name="Sahin N."/>
            <person name="Ay H."/>
            <person name="Saygin H."/>
        </authorList>
    </citation>
    <scope>NUCLEOTIDE SEQUENCE [LARGE SCALE GENOMIC DNA]</scope>
    <source>
        <strain evidence="8 9">5K548</strain>
    </source>
</reference>
<keyword evidence="4 6" id="KW-0472">Membrane</keyword>
<feature type="transmembrane region" description="Helical" evidence="6">
    <location>
        <begin position="81"/>
        <end position="101"/>
    </location>
</feature>
<sequence length="505" mass="53233">MSPCYPDKRRLHMSDVETRENMEPSGRPSRSVDEPGAVSGLRGRMGTAELVLAVLAFAAPLATVSGVFPIVIMYGGAGAPVSYAVATTMLLLFAIALGAMARKVPNAGGFYAYITAGLGRRLGLGGGMLAIFSYWLIAVACYVFLGSAISRMVVELGGPEVPWYVCQWVALVIIGVFGYLNIELSAKVLSTVMVLEVLIVVVFDLVVGASGGAEGFSLAPLGVNAFLSGNVGVGVLFAAFCFLGFESTAIYREEARNPEKTIPRAMWVSVLSIGIFYVVSALMLVLAFGQEKAVSIANEDPSAMFTAAVASNLGPVAVDIVGILLATSVFASMLAVQNMLSRYLYSFGQDGVLPKRLGSTHPRHRSPAVASVIVTVAILIGSVPFAFAEGDEMMVYAHISGVGIYAITVLMLMASIAVVAYFRRQGAQGMSVWQTAVIPVIATLGLGAVVVLATLNFEHMTELTGVLSILLVLLTFAVVVAGVLLATVLRSQRPQAYQRIGRQQG</sequence>
<feature type="transmembrane region" description="Helical" evidence="6">
    <location>
        <begin position="432"/>
        <end position="455"/>
    </location>
</feature>
<feature type="transmembrane region" description="Helical" evidence="6">
    <location>
        <begin position="309"/>
        <end position="336"/>
    </location>
</feature>
<dbReference type="InterPro" id="IPR004841">
    <property type="entry name" value="AA-permease/SLC12A_dom"/>
</dbReference>
<keyword evidence="3 6" id="KW-1133">Transmembrane helix</keyword>
<keyword evidence="2 6" id="KW-0812">Transmembrane</keyword>
<feature type="transmembrane region" description="Helical" evidence="6">
    <location>
        <begin position="467"/>
        <end position="489"/>
    </location>
</feature>
<dbReference type="InterPro" id="IPR050367">
    <property type="entry name" value="APC_superfamily"/>
</dbReference>
<gene>
    <name evidence="8" type="ORF">E1202_25400</name>
</gene>
<dbReference type="EMBL" id="SMLA01000053">
    <property type="protein sequence ID" value="TDD83451.1"/>
    <property type="molecule type" value="Genomic_DNA"/>
</dbReference>
<feature type="compositionally biased region" description="Basic and acidic residues" evidence="5">
    <location>
        <begin position="1"/>
        <end position="22"/>
    </location>
</feature>
<evidence type="ECO:0000256" key="6">
    <source>
        <dbReference type="SAM" id="Phobius"/>
    </source>
</evidence>
<dbReference type="PANTHER" id="PTHR42770:SF16">
    <property type="entry name" value="AMINO ACID PERMEASE"/>
    <property type="match status" value="1"/>
</dbReference>
<feature type="transmembrane region" description="Helical" evidence="6">
    <location>
        <begin position="266"/>
        <end position="289"/>
    </location>
</feature>
<evidence type="ECO:0000256" key="5">
    <source>
        <dbReference type="SAM" id="MobiDB-lite"/>
    </source>
</evidence>
<dbReference type="PIRSF" id="PIRSF006060">
    <property type="entry name" value="AA_transporter"/>
    <property type="match status" value="1"/>
</dbReference>
<dbReference type="Gene3D" id="1.20.1740.10">
    <property type="entry name" value="Amino acid/polyamine transporter I"/>
    <property type="match status" value="1"/>
</dbReference>
<dbReference type="GO" id="GO:0055085">
    <property type="term" value="P:transmembrane transport"/>
    <property type="evidence" value="ECO:0007669"/>
    <property type="project" value="InterPro"/>
</dbReference>
<evidence type="ECO:0000256" key="1">
    <source>
        <dbReference type="ARBA" id="ARBA00004141"/>
    </source>
</evidence>
<feature type="transmembrane region" description="Helical" evidence="6">
    <location>
        <begin position="225"/>
        <end position="245"/>
    </location>
</feature>
<evidence type="ECO:0000256" key="2">
    <source>
        <dbReference type="ARBA" id="ARBA00022692"/>
    </source>
</evidence>
<protein>
    <submittedName>
        <fullName evidence="8">APC family permease</fullName>
    </submittedName>
</protein>
<feature type="domain" description="Amino acid permease/ SLC12A" evidence="7">
    <location>
        <begin position="59"/>
        <end position="481"/>
    </location>
</feature>
<evidence type="ECO:0000313" key="9">
    <source>
        <dbReference type="Proteomes" id="UP000294723"/>
    </source>
</evidence>
<keyword evidence="9" id="KW-1185">Reference proteome</keyword>
<organism evidence="8 9">
    <name type="scientific">Saccharopolyspora karakumensis</name>
    <dbReference type="NCBI Taxonomy" id="2530386"/>
    <lineage>
        <taxon>Bacteria</taxon>
        <taxon>Bacillati</taxon>
        <taxon>Actinomycetota</taxon>
        <taxon>Actinomycetes</taxon>
        <taxon>Pseudonocardiales</taxon>
        <taxon>Pseudonocardiaceae</taxon>
        <taxon>Saccharopolyspora</taxon>
    </lineage>
</organism>
<feature type="transmembrane region" description="Helical" evidence="6">
    <location>
        <begin position="368"/>
        <end position="387"/>
    </location>
</feature>
<feature type="transmembrane region" description="Helical" evidence="6">
    <location>
        <begin position="122"/>
        <end position="149"/>
    </location>
</feature>
<evidence type="ECO:0000256" key="3">
    <source>
        <dbReference type="ARBA" id="ARBA00022989"/>
    </source>
</evidence>